<dbReference type="AlphaFoldDB" id="A0A2M9HR32"/>
<dbReference type="PANTHER" id="PTHR30580:SF0">
    <property type="entry name" value="PRIMOSOMAL PROTEIN N"/>
    <property type="match status" value="1"/>
</dbReference>
<dbReference type="GO" id="GO:0006270">
    <property type="term" value="P:DNA replication initiation"/>
    <property type="evidence" value="ECO:0007669"/>
    <property type="project" value="TreeGrafter"/>
</dbReference>
<dbReference type="Pfam" id="PF17764">
    <property type="entry name" value="PriA_3primeBD"/>
    <property type="match status" value="1"/>
</dbReference>
<evidence type="ECO:0000256" key="1">
    <source>
        <dbReference type="ARBA" id="ARBA00022741"/>
    </source>
</evidence>
<feature type="domain" description="Primosomal protein N' 3' DNA-binding" evidence="4">
    <location>
        <begin position="37"/>
        <end position="137"/>
    </location>
</feature>
<keyword evidence="1" id="KW-0547">Nucleotide-binding</keyword>
<evidence type="ECO:0000256" key="3">
    <source>
        <dbReference type="ARBA" id="ARBA00023125"/>
    </source>
</evidence>
<dbReference type="RefSeq" id="WP_100496130.1">
    <property type="nucleotide sequence ID" value="NZ_PGLQ01000002.1"/>
</dbReference>
<sequence>MTAVDAEQLTLAGLAPRKRRKRAPAEHVPAAEFPIAQVVLDVQALHLGQTFDYLVDEKDDEAARPGVLVRVRFGGRRVSGIIWSRAADSGTPRSSLRYLDRVLSPDVLVPDSMRRDIGLIALAYGGTRANILRFAVPPRVAKVETEQRMAASFARPVGGALSFAQTETRADAGDSIQSASSAGTGFAGRGLRSDDMSKYDADAPFSVAASVRDGVEQGYRRIAASYANASMLKDALSGQRFHSLVFDAMPGARQWQRDMAWMVASALCAGKQAIVELPTMREVDDLLLTLRNYGLVPFAPGPTGGWVGDVAVLNAETMPSADRYRAYLAVALGQVKVVIGTRSVMYAPVEGPALFAILEDAAYQNMDGMMPYPQARGVMRLRAKAHNGVFVAMAQARTAQSQWECDTSAHTVETPVSGFSVDIHPLASPLKDATPWVRWLNRDELARLADPSIGARVPHTAVRVLNKALETGPVLLSIPQDGIAETLSCAHCHKQARCAKCSGPLQLPADRQDPTPRCRWCGAAALHWQCPECKHERMRVVRVGAAGTAAELSGLFRGVPVVLSSKTQGLVRDVACRPAIVIATPGFEPRVRPISAEQGSGGHEYRAVAILDAWTSLYDLGVDARLDTLTAWMRAVSLCAPRSRGGQALILGETDPVIAQSLMLWDSRILATDDLQERKATGMPPTVAAACVWGRRDAVMTLMDRIGVLSGDWAVCDDMPALLGPVPIAQPQTVDARELEATADRVKVVVRVPQTLRSALAERLHRETARHVAAREPGELRFRIDPKDLI</sequence>
<dbReference type="Gene3D" id="3.40.50.300">
    <property type="entry name" value="P-loop containing nucleotide triphosphate hydrolases"/>
    <property type="match status" value="1"/>
</dbReference>
<evidence type="ECO:0000313" key="5">
    <source>
        <dbReference type="EMBL" id="PJM79273.1"/>
    </source>
</evidence>
<name>A0A2M9HR32_9BIFI</name>
<organism evidence="5 6">
    <name type="scientific">Bifidobacterium scaligerum</name>
    <dbReference type="NCBI Taxonomy" id="2052656"/>
    <lineage>
        <taxon>Bacteria</taxon>
        <taxon>Bacillati</taxon>
        <taxon>Actinomycetota</taxon>
        <taxon>Actinomycetes</taxon>
        <taxon>Bifidobacteriales</taxon>
        <taxon>Bifidobacteriaceae</taxon>
        <taxon>Bifidobacterium</taxon>
    </lineage>
</organism>
<accession>A0A2M9HR32</accession>
<dbReference type="InterPro" id="IPR041222">
    <property type="entry name" value="PriA_3primeBD"/>
</dbReference>
<dbReference type="GO" id="GO:0005524">
    <property type="term" value="F:ATP binding"/>
    <property type="evidence" value="ECO:0007669"/>
    <property type="project" value="UniProtKB-KW"/>
</dbReference>
<dbReference type="InterPro" id="IPR042115">
    <property type="entry name" value="PriA_3primeBD_sf"/>
</dbReference>
<keyword evidence="6" id="KW-1185">Reference proteome</keyword>
<dbReference type="GO" id="GO:0043138">
    <property type="term" value="F:3'-5' DNA helicase activity"/>
    <property type="evidence" value="ECO:0007669"/>
    <property type="project" value="TreeGrafter"/>
</dbReference>
<gene>
    <name evidence="5" type="ORF">CUU80_04335</name>
</gene>
<dbReference type="GO" id="GO:0006310">
    <property type="term" value="P:DNA recombination"/>
    <property type="evidence" value="ECO:0007669"/>
    <property type="project" value="TreeGrafter"/>
</dbReference>
<keyword evidence="2" id="KW-0067">ATP-binding</keyword>
<evidence type="ECO:0000259" key="4">
    <source>
        <dbReference type="Pfam" id="PF17764"/>
    </source>
</evidence>
<dbReference type="NCBIfam" id="NF011451">
    <property type="entry name" value="PRK14873.1-1"/>
    <property type="match status" value="1"/>
</dbReference>
<proteinExistence type="predicted"/>
<comment type="caution">
    <text evidence="5">The sequence shown here is derived from an EMBL/GenBank/DDBJ whole genome shotgun (WGS) entry which is preliminary data.</text>
</comment>
<dbReference type="InterPro" id="IPR027417">
    <property type="entry name" value="P-loop_NTPase"/>
</dbReference>
<dbReference type="EMBL" id="PGLQ01000002">
    <property type="protein sequence ID" value="PJM79273.1"/>
    <property type="molecule type" value="Genomic_DNA"/>
</dbReference>
<protein>
    <submittedName>
        <fullName evidence="5">Primosome assembly protein PriA</fullName>
    </submittedName>
</protein>
<dbReference type="OrthoDB" id="3177118at2"/>
<reference evidence="5 6" key="1">
    <citation type="submission" date="2017-11" db="EMBL/GenBank/DDBJ databases">
        <title>Draft genome sequences of strains TRE 1, TRE D, TRE H and TRI 7, isolated from tamarins, belonging to four potential novel Bifidobacterium species.</title>
        <authorList>
            <person name="Mattarelli P."/>
            <person name="Modesto M."/>
            <person name="Bonetti A."/>
            <person name="Puglisi E."/>
            <person name="Morelli L."/>
        </authorList>
    </citation>
    <scope>NUCLEOTIDE SEQUENCE [LARGE SCALE GENOMIC DNA]</scope>
    <source>
        <strain evidence="6">TRED</strain>
    </source>
</reference>
<dbReference type="PANTHER" id="PTHR30580">
    <property type="entry name" value="PRIMOSOMAL PROTEIN N"/>
    <property type="match status" value="1"/>
</dbReference>
<evidence type="ECO:0000256" key="2">
    <source>
        <dbReference type="ARBA" id="ARBA00022840"/>
    </source>
</evidence>
<dbReference type="Proteomes" id="UP000228755">
    <property type="component" value="Unassembled WGS sequence"/>
</dbReference>
<keyword evidence="3" id="KW-0238">DNA-binding</keyword>
<dbReference type="Gene3D" id="3.40.1440.60">
    <property type="entry name" value="PriA, 3(prime) DNA-binding domain"/>
    <property type="match status" value="1"/>
</dbReference>
<dbReference type="GO" id="GO:0003677">
    <property type="term" value="F:DNA binding"/>
    <property type="evidence" value="ECO:0007669"/>
    <property type="project" value="UniProtKB-KW"/>
</dbReference>
<dbReference type="GO" id="GO:0006302">
    <property type="term" value="P:double-strand break repair"/>
    <property type="evidence" value="ECO:0007669"/>
    <property type="project" value="TreeGrafter"/>
</dbReference>
<evidence type="ECO:0000313" key="6">
    <source>
        <dbReference type="Proteomes" id="UP000228755"/>
    </source>
</evidence>